<dbReference type="Proteomes" id="UP000294325">
    <property type="component" value="Chromosome"/>
</dbReference>
<reference evidence="1 2" key="1">
    <citation type="submission" date="2019-03" db="EMBL/GenBank/DDBJ databases">
        <title>The genome sequence of Nitrosococcus wardiae strain D1FHST reveals the archetypal metabolic capacity of ammonia-oxidizing Gammaproteobacteria.</title>
        <authorList>
            <person name="Wang L."/>
            <person name="Lim C.K."/>
            <person name="Hanson T.E."/>
            <person name="Dang H."/>
            <person name="Klotz M.G."/>
        </authorList>
    </citation>
    <scope>NUCLEOTIDE SEQUENCE [LARGE SCALE GENOMIC DNA]</scope>
    <source>
        <strain evidence="1 2">D1FHS</strain>
    </source>
</reference>
<dbReference type="InterPro" id="IPR010982">
    <property type="entry name" value="Lambda_DNA-bd_dom_sf"/>
</dbReference>
<dbReference type="Gene3D" id="1.10.260.40">
    <property type="entry name" value="lambda repressor-like DNA-binding domains"/>
    <property type="match status" value="1"/>
</dbReference>
<dbReference type="RefSeq" id="WP_134358167.1">
    <property type="nucleotide sequence ID" value="NZ_CP038033.1"/>
</dbReference>
<name>A0A4P7C227_9GAMM</name>
<evidence type="ECO:0000313" key="2">
    <source>
        <dbReference type="Proteomes" id="UP000294325"/>
    </source>
</evidence>
<dbReference type="KEGG" id="nwr:E3U44_10755"/>
<gene>
    <name evidence="1" type="ORF">E3U44_10755</name>
</gene>
<dbReference type="GO" id="GO:0003677">
    <property type="term" value="F:DNA binding"/>
    <property type="evidence" value="ECO:0007669"/>
    <property type="project" value="InterPro"/>
</dbReference>
<sequence>MGGNANTRKMRSLVLQRVAEKGQKRIAERIESTVTRISRFFSGNGGLTLDEVIETLDENDLKVVDKDAITISAEEYAALKLFARKGLKD</sequence>
<dbReference type="SUPFAM" id="SSF47413">
    <property type="entry name" value="lambda repressor-like DNA-binding domains"/>
    <property type="match status" value="1"/>
</dbReference>
<proteinExistence type="predicted"/>
<keyword evidence="2" id="KW-1185">Reference proteome</keyword>
<protein>
    <submittedName>
        <fullName evidence="1">Uncharacterized protein</fullName>
    </submittedName>
</protein>
<dbReference type="EMBL" id="CP038033">
    <property type="protein sequence ID" value="QBQ54942.1"/>
    <property type="molecule type" value="Genomic_DNA"/>
</dbReference>
<accession>A0A4P7C227</accession>
<organism evidence="1 2">
    <name type="scientific">Nitrosococcus wardiae</name>
    <dbReference type="NCBI Taxonomy" id="1814290"/>
    <lineage>
        <taxon>Bacteria</taxon>
        <taxon>Pseudomonadati</taxon>
        <taxon>Pseudomonadota</taxon>
        <taxon>Gammaproteobacteria</taxon>
        <taxon>Chromatiales</taxon>
        <taxon>Chromatiaceae</taxon>
        <taxon>Nitrosococcus</taxon>
    </lineage>
</organism>
<evidence type="ECO:0000313" key="1">
    <source>
        <dbReference type="EMBL" id="QBQ54942.1"/>
    </source>
</evidence>
<dbReference type="AlphaFoldDB" id="A0A4P7C227"/>